<organism evidence="1">
    <name type="scientific">uncultured nuHF1 cluster bacterium HF0130_31E21</name>
    <dbReference type="NCBI Taxonomy" id="710728"/>
    <lineage>
        <taxon>Bacteria</taxon>
        <taxon>environmental samples</taxon>
    </lineage>
</organism>
<protein>
    <submittedName>
        <fullName evidence="1">Uncharacterized protein</fullName>
    </submittedName>
</protein>
<proteinExistence type="predicted"/>
<evidence type="ECO:0000313" key="1">
    <source>
        <dbReference type="EMBL" id="ADI17752.1"/>
    </source>
</evidence>
<reference evidence="1" key="1">
    <citation type="journal article" date="2011" name="Environ. Microbiol.">
        <title>Time-series analyses of Monterey Bay coastal microbial picoplankton using a 'genome proxy' microarray.</title>
        <authorList>
            <person name="Rich V.I."/>
            <person name="Pham V.D."/>
            <person name="Eppley J."/>
            <person name="Shi Y."/>
            <person name="DeLong E.F."/>
        </authorList>
    </citation>
    <scope>NUCLEOTIDE SEQUENCE</scope>
</reference>
<sequence length="59" mass="6861">MFFYVYDNIDTLKYGCCQASKSRSDFTGSKWKISSLQFYQFLFESDDGPVRAPKVEISD</sequence>
<dbReference type="AlphaFoldDB" id="E0XTL1"/>
<name>E0XTL1_9BACT</name>
<dbReference type="EMBL" id="GU474873">
    <property type="protein sequence ID" value="ADI17752.1"/>
    <property type="molecule type" value="Genomic_DNA"/>
</dbReference>
<accession>E0XTL1</accession>